<feature type="region of interest" description="Disordered" evidence="1">
    <location>
        <begin position="304"/>
        <end position="339"/>
    </location>
</feature>
<evidence type="ECO:0000256" key="1">
    <source>
        <dbReference type="SAM" id="MobiDB-lite"/>
    </source>
</evidence>
<accession>A0A699I7Q4</accession>
<sequence length="396" mass="45123">MKIPRLEYFATNEHYALWEVIEFGNSYQAPTKEIGKGSASESFAKKTRRTVTITTEDMQKTRNDVKARTTLLLALPDEHQLRFSKLQAIVSHLEFMDVEIEQDDLNQKFLTSLAPEWLIYTIVWRNRDDLDKMLWMIGKSKVHTASVSTASTQVSTDRTEIKYEDITQIDEYDIEEMDIKWNMALLSMRADRFWKKTGKKITIQGSYVVGFDKSKGPKEEEQAPKALMAIDGIGWDWSYMANEEENHALVADEEVPIEFALMDKSSLSSENEDIMLYPPPAQVYSPHKKDMSWTGLPEFADDTVTDYSRPSPSIDSSKSNTSDLQNSNSSISEHGESESIMSKPMIKFVKAVDSPKVVKTNKTETARKSPVKYAEMAIPRITLMIKDIRIVVALST</sequence>
<dbReference type="AlphaFoldDB" id="A0A699I7Q4"/>
<protein>
    <submittedName>
        <fullName evidence="2">Uncharacterized protein</fullName>
    </submittedName>
</protein>
<feature type="compositionally biased region" description="Low complexity" evidence="1">
    <location>
        <begin position="308"/>
        <end position="339"/>
    </location>
</feature>
<organism evidence="2">
    <name type="scientific">Tanacetum cinerariifolium</name>
    <name type="common">Dalmatian daisy</name>
    <name type="synonym">Chrysanthemum cinerariifolium</name>
    <dbReference type="NCBI Taxonomy" id="118510"/>
    <lineage>
        <taxon>Eukaryota</taxon>
        <taxon>Viridiplantae</taxon>
        <taxon>Streptophyta</taxon>
        <taxon>Embryophyta</taxon>
        <taxon>Tracheophyta</taxon>
        <taxon>Spermatophyta</taxon>
        <taxon>Magnoliopsida</taxon>
        <taxon>eudicotyledons</taxon>
        <taxon>Gunneridae</taxon>
        <taxon>Pentapetalae</taxon>
        <taxon>asterids</taxon>
        <taxon>campanulids</taxon>
        <taxon>Asterales</taxon>
        <taxon>Asteraceae</taxon>
        <taxon>Asteroideae</taxon>
        <taxon>Anthemideae</taxon>
        <taxon>Anthemidinae</taxon>
        <taxon>Tanacetum</taxon>
    </lineage>
</organism>
<evidence type="ECO:0000313" key="2">
    <source>
        <dbReference type="EMBL" id="GEZ16005.1"/>
    </source>
</evidence>
<name>A0A699I7Q4_TANCI</name>
<gene>
    <name evidence="2" type="ORF">Tci_487978</name>
</gene>
<dbReference type="EMBL" id="BKCJ010247210">
    <property type="protein sequence ID" value="GEZ16005.1"/>
    <property type="molecule type" value="Genomic_DNA"/>
</dbReference>
<comment type="caution">
    <text evidence="2">The sequence shown here is derived from an EMBL/GenBank/DDBJ whole genome shotgun (WGS) entry which is preliminary data.</text>
</comment>
<reference evidence="2" key="1">
    <citation type="journal article" date="2019" name="Sci. Rep.">
        <title>Draft genome of Tanacetum cinerariifolium, the natural source of mosquito coil.</title>
        <authorList>
            <person name="Yamashiro T."/>
            <person name="Shiraishi A."/>
            <person name="Satake H."/>
            <person name="Nakayama K."/>
        </authorList>
    </citation>
    <scope>NUCLEOTIDE SEQUENCE</scope>
</reference>
<proteinExistence type="predicted"/>